<dbReference type="STRING" id="908337.HMPREF9257_0415"/>
<dbReference type="PANTHER" id="PTHR30419:SF8">
    <property type="entry name" value="NITROGEN ASSIMILATION TRANSCRIPTIONAL ACTIVATOR-RELATED"/>
    <property type="match status" value="1"/>
</dbReference>
<dbReference type="CDD" id="cd05466">
    <property type="entry name" value="PBP2_LTTR_substrate"/>
    <property type="match status" value="1"/>
</dbReference>
<accession>E4KRB5</accession>
<feature type="domain" description="HTH lysR-type" evidence="5">
    <location>
        <begin position="3"/>
        <end position="62"/>
    </location>
</feature>
<dbReference type="Proteomes" id="UP000005990">
    <property type="component" value="Unassembled WGS sequence"/>
</dbReference>
<dbReference type="SUPFAM" id="SSF46785">
    <property type="entry name" value="Winged helix' DNA-binding domain"/>
    <property type="match status" value="1"/>
</dbReference>
<dbReference type="AlphaFoldDB" id="E4KRB5"/>
<name>E4KRB5_9LACT</name>
<keyword evidence="2" id="KW-0805">Transcription regulation</keyword>
<dbReference type="RefSeq" id="WP_006419038.1">
    <property type="nucleotide sequence ID" value="NZ_AENN01000018.1"/>
</dbReference>
<dbReference type="SUPFAM" id="SSF53850">
    <property type="entry name" value="Periplasmic binding protein-like II"/>
    <property type="match status" value="1"/>
</dbReference>
<dbReference type="GO" id="GO:0003700">
    <property type="term" value="F:DNA-binding transcription factor activity"/>
    <property type="evidence" value="ECO:0007669"/>
    <property type="project" value="InterPro"/>
</dbReference>
<dbReference type="eggNOG" id="COG0583">
    <property type="taxonomic scope" value="Bacteria"/>
</dbReference>
<dbReference type="GO" id="GO:0003677">
    <property type="term" value="F:DNA binding"/>
    <property type="evidence" value="ECO:0007669"/>
    <property type="project" value="UniProtKB-KW"/>
</dbReference>
<dbReference type="InterPro" id="IPR000847">
    <property type="entry name" value="LysR_HTH_N"/>
</dbReference>
<keyword evidence="7" id="KW-1185">Reference proteome</keyword>
<dbReference type="GO" id="GO:0005829">
    <property type="term" value="C:cytosol"/>
    <property type="evidence" value="ECO:0007669"/>
    <property type="project" value="TreeGrafter"/>
</dbReference>
<keyword evidence="4" id="KW-0804">Transcription</keyword>
<evidence type="ECO:0000313" key="7">
    <source>
        <dbReference type="Proteomes" id="UP000005990"/>
    </source>
</evidence>
<gene>
    <name evidence="6" type="ORF">HMPREF9257_0415</name>
</gene>
<organism evidence="6 7">
    <name type="scientific">Eremococcus coleocola ACS-139-V-Col8</name>
    <dbReference type="NCBI Taxonomy" id="908337"/>
    <lineage>
        <taxon>Bacteria</taxon>
        <taxon>Bacillati</taxon>
        <taxon>Bacillota</taxon>
        <taxon>Bacilli</taxon>
        <taxon>Lactobacillales</taxon>
        <taxon>Aerococcaceae</taxon>
        <taxon>Eremococcus</taxon>
    </lineage>
</organism>
<keyword evidence="3" id="KW-0238">DNA-binding</keyword>
<proteinExistence type="inferred from homology"/>
<evidence type="ECO:0000256" key="2">
    <source>
        <dbReference type="ARBA" id="ARBA00023015"/>
    </source>
</evidence>
<dbReference type="Gene3D" id="3.40.190.290">
    <property type="match status" value="1"/>
</dbReference>
<evidence type="ECO:0000259" key="5">
    <source>
        <dbReference type="PROSITE" id="PS50931"/>
    </source>
</evidence>
<dbReference type="InterPro" id="IPR036388">
    <property type="entry name" value="WH-like_DNA-bd_sf"/>
</dbReference>
<dbReference type="EMBL" id="AENN01000018">
    <property type="protein sequence ID" value="EFR30515.1"/>
    <property type="molecule type" value="Genomic_DNA"/>
</dbReference>
<dbReference type="OrthoDB" id="9803735at2"/>
<dbReference type="Gene3D" id="1.10.10.10">
    <property type="entry name" value="Winged helix-like DNA-binding domain superfamily/Winged helix DNA-binding domain"/>
    <property type="match status" value="1"/>
</dbReference>
<dbReference type="InterPro" id="IPR036390">
    <property type="entry name" value="WH_DNA-bd_sf"/>
</dbReference>
<reference evidence="6 7" key="1">
    <citation type="submission" date="2010-10" db="EMBL/GenBank/DDBJ databases">
        <authorList>
            <person name="Durkin A.S."/>
            <person name="Madupu R."/>
            <person name="Torralba M."/>
            <person name="Gillis M."/>
            <person name="Methe B."/>
            <person name="Sutton G."/>
            <person name="Nelson K.E."/>
        </authorList>
    </citation>
    <scope>NUCLEOTIDE SEQUENCE [LARGE SCALE GENOMIC DNA]</scope>
    <source>
        <strain evidence="6 7">ACS-139-V-Col8</strain>
    </source>
</reference>
<evidence type="ECO:0000256" key="1">
    <source>
        <dbReference type="ARBA" id="ARBA00009437"/>
    </source>
</evidence>
<comment type="similarity">
    <text evidence="1">Belongs to the LysR transcriptional regulatory family.</text>
</comment>
<dbReference type="InterPro" id="IPR005119">
    <property type="entry name" value="LysR_subst-bd"/>
</dbReference>
<dbReference type="Pfam" id="PF03466">
    <property type="entry name" value="LysR_substrate"/>
    <property type="match status" value="1"/>
</dbReference>
<dbReference type="PROSITE" id="PS50931">
    <property type="entry name" value="HTH_LYSR"/>
    <property type="match status" value="1"/>
</dbReference>
<protein>
    <submittedName>
        <fullName evidence="6">LysR substrate binding domain protein</fullName>
    </submittedName>
</protein>
<evidence type="ECO:0000256" key="4">
    <source>
        <dbReference type="ARBA" id="ARBA00023163"/>
    </source>
</evidence>
<evidence type="ECO:0000313" key="6">
    <source>
        <dbReference type="EMBL" id="EFR30515.1"/>
    </source>
</evidence>
<sequence length="302" mass="35409">MKFDITQMEYFVNIVECGFNLSLASKKIHISQSALSQFITNFEKEQQVDLFERKNGRLDSLTAIGQVIYEASQEIVREYQLLREKIEIEAGKHQGTIRVGLPSLILRFYFASFFTQIMLENPDIYIEVVEDGSIGLRKKLIDKELDLAVLIEPTNLDPNKFEQQIIQVDQMAAFMDIHHPLSEKVSIDWKDLKQYPISTFSKSFTTYDLVQERLEKEKLSGNILMFSSSWDYLVECTQQTDLITILPAPIKRYINKEKNIMRPINNYIPFNFYICRPSLPEHPILKEELYNRIIELFYQPVE</sequence>
<dbReference type="PANTHER" id="PTHR30419">
    <property type="entry name" value="HTH-TYPE TRANSCRIPTIONAL REGULATOR YBHD"/>
    <property type="match status" value="1"/>
</dbReference>
<comment type="caution">
    <text evidence="6">The sequence shown here is derived from an EMBL/GenBank/DDBJ whole genome shotgun (WGS) entry which is preliminary data.</text>
</comment>
<dbReference type="InterPro" id="IPR050950">
    <property type="entry name" value="HTH-type_LysR_regulators"/>
</dbReference>
<dbReference type="Pfam" id="PF00126">
    <property type="entry name" value="HTH_1"/>
    <property type="match status" value="1"/>
</dbReference>
<evidence type="ECO:0000256" key="3">
    <source>
        <dbReference type="ARBA" id="ARBA00023125"/>
    </source>
</evidence>